<evidence type="ECO:0000259" key="2">
    <source>
        <dbReference type="Pfam" id="PF13815"/>
    </source>
</evidence>
<organism evidence="3 4">
    <name type="scientific">Volvox africanus</name>
    <dbReference type="NCBI Taxonomy" id="51714"/>
    <lineage>
        <taxon>Eukaryota</taxon>
        <taxon>Viridiplantae</taxon>
        <taxon>Chlorophyta</taxon>
        <taxon>core chlorophytes</taxon>
        <taxon>Chlorophyceae</taxon>
        <taxon>CS clade</taxon>
        <taxon>Chlamydomonadales</taxon>
        <taxon>Volvocaceae</taxon>
        <taxon>Volvox</taxon>
    </lineage>
</organism>
<comment type="caution">
    <text evidence="3">The sequence shown here is derived from an EMBL/GenBank/DDBJ whole genome shotgun (WGS) entry which is preliminary data.</text>
</comment>
<feature type="domain" description="Cilium assembly protein DZIP1 N-terminal" evidence="2">
    <location>
        <begin position="14"/>
        <end position="88"/>
    </location>
</feature>
<dbReference type="Pfam" id="PF13815">
    <property type="entry name" value="Dzip-like_N"/>
    <property type="match status" value="2"/>
</dbReference>
<keyword evidence="1" id="KW-0175">Coiled coil</keyword>
<dbReference type="PANTHER" id="PTHR21502">
    <property type="entry name" value="ZINC FINGER PROTEIN DZIP1"/>
    <property type="match status" value="1"/>
</dbReference>
<keyword evidence="4" id="KW-1185">Reference proteome</keyword>
<proteinExistence type="predicted"/>
<dbReference type="InterPro" id="IPR032714">
    <property type="entry name" value="DZIP1_N"/>
</dbReference>
<feature type="non-terminal residue" evidence="3">
    <location>
        <position position="302"/>
    </location>
</feature>
<sequence>MSTRQPIALSLSGFQFSYRNNYFDWRLLHGIDIDNVIRLTDVQAVEDCLDTLQRGAFAAERDRLSPANCVQLFRLLQLAIEYCAHLRAAHALLLDCYNVATATAESWKAAARTYLDVGSSFLSDSLGMGDVSREALDATDAAKSALEAADRDYNAALDALEAEDTRARHFRFRKQRTEISWSQLNAADADRLVASLDVGLLEAVLPNLTYGSITSEDDEQLTPHHFGQLIPLAQMPGRSRLRAVAGQRDRGTHGASHVGAAGGLCGHTHSHQCHAGAPWQHHLTAFGRASATRGAPSDGRCG</sequence>
<evidence type="ECO:0000313" key="4">
    <source>
        <dbReference type="Proteomes" id="UP001165090"/>
    </source>
</evidence>
<reference evidence="3 4" key="1">
    <citation type="journal article" date="2023" name="IScience">
        <title>Expanded male sex-determining region conserved during the evolution of homothallism in the green alga Volvox.</title>
        <authorList>
            <person name="Yamamoto K."/>
            <person name="Matsuzaki R."/>
            <person name="Mahakham W."/>
            <person name="Heman W."/>
            <person name="Sekimoto H."/>
            <person name="Kawachi M."/>
            <person name="Minakuchi Y."/>
            <person name="Toyoda A."/>
            <person name="Nozaki H."/>
        </authorList>
    </citation>
    <scope>NUCLEOTIDE SEQUENCE [LARGE SCALE GENOMIC DNA]</scope>
    <source>
        <strain evidence="3 4">NIES-4468</strain>
    </source>
</reference>
<name>A0ABQ5SN64_9CHLO</name>
<feature type="domain" description="Cilium assembly protein DZIP1 N-terminal" evidence="2">
    <location>
        <begin position="170"/>
        <end position="235"/>
    </location>
</feature>
<dbReference type="Proteomes" id="UP001165090">
    <property type="component" value="Unassembled WGS sequence"/>
</dbReference>
<evidence type="ECO:0000256" key="1">
    <source>
        <dbReference type="ARBA" id="ARBA00023054"/>
    </source>
</evidence>
<accession>A0ABQ5SN64</accession>
<dbReference type="InterPro" id="IPR051241">
    <property type="entry name" value="DZIP_RILPL"/>
</dbReference>
<dbReference type="PANTHER" id="PTHR21502:SF3">
    <property type="entry name" value="CILIUM ASSEMBLY PROTEIN DZIP1L"/>
    <property type="match status" value="1"/>
</dbReference>
<gene>
    <name evidence="3" type="ORF">VaNZ11_016541</name>
</gene>
<dbReference type="EMBL" id="BSDZ01000112">
    <property type="protein sequence ID" value="GLI71412.1"/>
    <property type="molecule type" value="Genomic_DNA"/>
</dbReference>
<evidence type="ECO:0000313" key="3">
    <source>
        <dbReference type="EMBL" id="GLI71412.1"/>
    </source>
</evidence>
<protein>
    <recommendedName>
        <fullName evidence="2">Cilium assembly protein DZIP1 N-terminal domain-containing protein</fullName>
    </recommendedName>
</protein>